<reference evidence="1 2" key="1">
    <citation type="submission" date="2021-07" db="EMBL/GenBank/DDBJ databases">
        <title>Actinomadura sp. PM05-2 isolated from lichen.</title>
        <authorList>
            <person name="Somphong A."/>
            <person name="Phongsopitanun W."/>
            <person name="Tanasupawat S."/>
            <person name="Peongsungnone V."/>
        </authorList>
    </citation>
    <scope>NUCLEOTIDE SEQUENCE [LARGE SCALE GENOMIC DNA]</scope>
    <source>
        <strain evidence="1 2">PM05-2</strain>
    </source>
</reference>
<accession>A0ABS7FRM9</accession>
<gene>
    <name evidence="1" type="ORF">K1Y72_11595</name>
</gene>
<sequence>MGEIIDYGRFAERRRAGGRWEALRRLQEEWGYRVPEGAEPWRRELEDEHRAYVRDLAGRAGDTDPGLPVPAALEEWWDLPFNSFTHSPGLYGTNPAYPPTLCPDPDGYNVSGGLPAGSPYLPANGDARLCMFMAENQHCNEWAYLAAESGEDDPKVLVGVGDDEWEFQAASISEFFLLLAVDRLCSHFGWTAEEDADEALLDRVRARYPSLGLAPWRELGAEVHLYGGPDVILFHEAGDSLHRPGLLVCGRTEDAVRAAARALGEDWEVFRPEALPPLLALAEGDEGDGWAVAAVLDEPLEAPAPEAGGLRATIDADGYEPAVVIGSGGGVRVEEADEGVAQVAERRPAVRAVAAGATSAGPAFAAVWEDGLARLWDVGSGESADVRLGPGIAALAFAPDGRLRAGGPTGTAVLDLDPRGLWPFRSVLTLFRRLDWDALGAPAFPGLFAAARGGDAAAVADLDALLAPGGDLSEAASFALLGLLAVAERDGDGPVHAELLDLAARIVAAALAGKGDAPGPVHGAPPGDRVRELAAEVRAAFGADDVADDPAMARFLAACAG</sequence>
<evidence type="ECO:0008006" key="3">
    <source>
        <dbReference type="Google" id="ProtNLM"/>
    </source>
</evidence>
<keyword evidence="2" id="KW-1185">Reference proteome</keyword>
<name>A0ABS7FRM9_9ACTN</name>
<dbReference type="Proteomes" id="UP000774570">
    <property type="component" value="Unassembled WGS sequence"/>
</dbReference>
<proteinExistence type="predicted"/>
<dbReference type="RefSeq" id="WP_220165935.1">
    <property type="nucleotide sequence ID" value="NZ_JAIBOA010000006.1"/>
</dbReference>
<dbReference type="EMBL" id="JAIBOA010000006">
    <property type="protein sequence ID" value="MBW8483016.1"/>
    <property type="molecule type" value="Genomic_DNA"/>
</dbReference>
<dbReference type="SUPFAM" id="SSF63829">
    <property type="entry name" value="Calcium-dependent phosphotriesterase"/>
    <property type="match status" value="1"/>
</dbReference>
<organism evidence="1 2">
    <name type="scientific">Actinomadura parmotrematis</name>
    <dbReference type="NCBI Taxonomy" id="2864039"/>
    <lineage>
        <taxon>Bacteria</taxon>
        <taxon>Bacillati</taxon>
        <taxon>Actinomycetota</taxon>
        <taxon>Actinomycetes</taxon>
        <taxon>Streptosporangiales</taxon>
        <taxon>Thermomonosporaceae</taxon>
        <taxon>Actinomadura</taxon>
    </lineage>
</organism>
<comment type="caution">
    <text evidence="1">The sequence shown here is derived from an EMBL/GenBank/DDBJ whole genome shotgun (WGS) entry which is preliminary data.</text>
</comment>
<evidence type="ECO:0000313" key="2">
    <source>
        <dbReference type="Proteomes" id="UP000774570"/>
    </source>
</evidence>
<evidence type="ECO:0000313" key="1">
    <source>
        <dbReference type="EMBL" id="MBW8483016.1"/>
    </source>
</evidence>
<protein>
    <recommendedName>
        <fullName evidence="3">SMI1/KNR4 family protein</fullName>
    </recommendedName>
</protein>